<keyword evidence="4" id="KW-1185">Reference proteome</keyword>
<feature type="coiled-coil region" evidence="1">
    <location>
        <begin position="37"/>
        <end position="64"/>
    </location>
</feature>
<feature type="region of interest" description="Disordered" evidence="2">
    <location>
        <begin position="209"/>
        <end position="228"/>
    </location>
</feature>
<dbReference type="Proteomes" id="UP000548632">
    <property type="component" value="Unassembled WGS sequence"/>
</dbReference>
<reference evidence="3 4" key="1">
    <citation type="journal article" date="2020" name="Arch. Microbiol.">
        <title>The genome sequence of the giant phototrophic gammaproteobacterium Thiospirillum jenense gives insight into its physiological properties and phylogenetic relationships.</title>
        <authorList>
            <person name="Imhoff J.F."/>
            <person name="Meyer T.E."/>
            <person name="Kyndt J.A."/>
        </authorList>
    </citation>
    <scope>NUCLEOTIDE SEQUENCE [LARGE SCALE GENOMIC DNA]</scope>
    <source>
        <strain evidence="3 4">DSM 216</strain>
    </source>
</reference>
<comment type="caution">
    <text evidence="3">The sequence shown here is derived from an EMBL/GenBank/DDBJ whole genome shotgun (WGS) entry which is preliminary data.</text>
</comment>
<accession>A0A839HII9</accession>
<evidence type="ECO:0000313" key="4">
    <source>
        <dbReference type="Proteomes" id="UP000548632"/>
    </source>
</evidence>
<feature type="region of interest" description="Disordered" evidence="2">
    <location>
        <begin position="235"/>
        <end position="258"/>
    </location>
</feature>
<evidence type="ECO:0000256" key="1">
    <source>
        <dbReference type="SAM" id="Coils"/>
    </source>
</evidence>
<organism evidence="3 4">
    <name type="scientific">Thiospirillum jenense</name>
    <dbReference type="NCBI Taxonomy" id="1653858"/>
    <lineage>
        <taxon>Bacteria</taxon>
        <taxon>Pseudomonadati</taxon>
        <taxon>Pseudomonadota</taxon>
        <taxon>Gammaproteobacteria</taxon>
        <taxon>Chromatiales</taxon>
        <taxon>Chromatiaceae</taxon>
        <taxon>Thiospirillum</taxon>
    </lineage>
</organism>
<name>A0A839HII9_9GAMM</name>
<protein>
    <recommendedName>
        <fullName evidence="5">PspA/IM30 family protein</fullName>
    </recommendedName>
</protein>
<feature type="coiled-coil region" evidence="1">
    <location>
        <begin position="137"/>
        <end position="178"/>
    </location>
</feature>
<dbReference type="AlphaFoldDB" id="A0A839HII9"/>
<dbReference type="EMBL" id="JABVCQ010000028">
    <property type="protein sequence ID" value="MBB1126876.1"/>
    <property type="molecule type" value="Genomic_DNA"/>
</dbReference>
<gene>
    <name evidence="3" type="ORF">HUK38_11650</name>
</gene>
<evidence type="ECO:0000313" key="3">
    <source>
        <dbReference type="EMBL" id="MBB1126876.1"/>
    </source>
</evidence>
<evidence type="ECO:0008006" key="5">
    <source>
        <dbReference type="Google" id="ProtNLM"/>
    </source>
</evidence>
<evidence type="ECO:0000256" key="2">
    <source>
        <dbReference type="SAM" id="MobiDB-lite"/>
    </source>
</evidence>
<keyword evidence="1" id="KW-0175">Coiled coil</keyword>
<dbReference type="RefSeq" id="WP_182584502.1">
    <property type="nucleotide sequence ID" value="NZ_JABVCQ010000028.1"/>
</dbReference>
<proteinExistence type="predicted"/>
<sequence length="258" mass="28356">MFSFIRNFVGVKTDQTMQAGLEALVRWDPQGATAAELRSMEEHLDELGLEVARARATYEREKKEADAIRLLLNQRMAAAELLQIQLASEVDFTRKAQLERSLTTLLDMLEQMTPEVERESSEAEDAQSFLMMLEQTYADAGGKLRAARAQLEQAERDMRRAEQQREVAERQAEAARRAAGLSSTTSSLNVALKAMQDAAATDLAKAQAAAAKAKLLAPTRPEQDDPNIAAALAAASGQRLPGSQSATERLARLKSQQR</sequence>